<name>A0AAN9Z8I1_9ORTH</name>
<accession>A0AAN9Z8I1</accession>
<feature type="compositionally biased region" description="Basic and acidic residues" evidence="2">
    <location>
        <begin position="729"/>
        <end position="740"/>
    </location>
</feature>
<feature type="coiled-coil region" evidence="1">
    <location>
        <begin position="41"/>
        <end position="152"/>
    </location>
</feature>
<evidence type="ECO:0000313" key="3">
    <source>
        <dbReference type="EMBL" id="KAK7866654.1"/>
    </source>
</evidence>
<feature type="region of interest" description="Disordered" evidence="2">
    <location>
        <begin position="1375"/>
        <end position="1394"/>
    </location>
</feature>
<feature type="compositionally biased region" description="Pro residues" evidence="2">
    <location>
        <begin position="470"/>
        <end position="481"/>
    </location>
</feature>
<evidence type="ECO:0000313" key="4">
    <source>
        <dbReference type="Proteomes" id="UP001378592"/>
    </source>
</evidence>
<organism evidence="3 4">
    <name type="scientific">Gryllus longicercus</name>
    <dbReference type="NCBI Taxonomy" id="2509291"/>
    <lineage>
        <taxon>Eukaryota</taxon>
        <taxon>Metazoa</taxon>
        <taxon>Ecdysozoa</taxon>
        <taxon>Arthropoda</taxon>
        <taxon>Hexapoda</taxon>
        <taxon>Insecta</taxon>
        <taxon>Pterygota</taxon>
        <taxon>Neoptera</taxon>
        <taxon>Polyneoptera</taxon>
        <taxon>Orthoptera</taxon>
        <taxon>Ensifera</taxon>
        <taxon>Gryllidea</taxon>
        <taxon>Grylloidea</taxon>
        <taxon>Gryllidae</taxon>
        <taxon>Gryllinae</taxon>
        <taxon>Gryllus</taxon>
    </lineage>
</organism>
<feature type="region of interest" description="Disordered" evidence="2">
    <location>
        <begin position="719"/>
        <end position="740"/>
    </location>
</feature>
<proteinExistence type="predicted"/>
<feature type="compositionally biased region" description="Polar residues" evidence="2">
    <location>
        <begin position="1082"/>
        <end position="1100"/>
    </location>
</feature>
<feature type="compositionally biased region" description="Polar residues" evidence="2">
    <location>
        <begin position="1570"/>
        <end position="1582"/>
    </location>
</feature>
<feature type="region of interest" description="Disordered" evidence="2">
    <location>
        <begin position="1082"/>
        <end position="1105"/>
    </location>
</feature>
<feature type="compositionally biased region" description="Low complexity" evidence="2">
    <location>
        <begin position="1286"/>
        <end position="1298"/>
    </location>
</feature>
<feature type="region of interest" description="Disordered" evidence="2">
    <location>
        <begin position="1217"/>
        <end position="1254"/>
    </location>
</feature>
<feature type="compositionally biased region" description="Polar residues" evidence="2">
    <location>
        <begin position="1419"/>
        <end position="1433"/>
    </location>
</feature>
<evidence type="ECO:0000256" key="2">
    <source>
        <dbReference type="SAM" id="MobiDB-lite"/>
    </source>
</evidence>
<comment type="caution">
    <text evidence="3">The sequence shown here is derived from an EMBL/GenBank/DDBJ whole genome shotgun (WGS) entry which is preliminary data.</text>
</comment>
<sequence length="2474" mass="279223">MEYLKLDFDEFFASEFGEPNSPNNQGTSNNILSLKKRIILTDELLGKFSEALAENEQLRAEKNVNLEQLQNYRQRLFTHLSSKEDWEKKYEQLEERLLYVQKQLDIQINIVAARDSIVRQYECLTKENERQIKELKAENDGLKKQNNTSEEKSLRRKYNVKLKQWRELSEIIKKLQTCSACQKLKSSKDVKKKQQNENDLDLGSFSPDNGIPASVCSMDTGFESNLSDSDSDLESVSQKIIPKSADMVNNDKETFLRTDEPCGAEKIVNEKLCDNSATLSSKKIDTKYDKKMNGNENSDDKRLRQLSMNSENLLSTFCANCLKNEKVVAEKYVQTKIVKYVDSYTEVDFDVVCKGTQTVETEAVSDRRCVVLSRSTQTISVTSQSEQHVSTVTQVQTETNLKSNIPFPNKQTLKNDVTEAQGKGKLLLQADVGCQTEEESKLKLFKEQSVNTDDDLLPFDTDFRESLSPVPDPLSPLPPSPLDDFSENEMDDTVMSDSSLSLNEESTVDDVVDQSSVKVIQFSESATQTEGVCCSCKQQRKNSYLDAATQCNFDPENNSTGSKNKANKITVNKYAKKHKEQTSTLSVWGCVSPTKITDVDDGEKFWRKLILWLIADDGKDFAEKQRIINLLRERNDFLTSEQSGNSGSEIHSHLGQIMFRRKSEDFQQGLHRCILSDSLPLDCSSVKPIVVEMNSNPRIQKSVQNGEFPFDCHQNLRNSDSEDGCESVDDGKSRKSERYPHLKRTDREKILKSKTSMFSPCKKKYKRVTRCSLKRKLSSSEQISNSPSGVFTVSSLHEYDRGRELNEQFIFSQPHNKSLGGFNIESDGHKSFDELDIATNEQTSDTSEMVLYDVTSNIIPLANSISNVTNSNSVKASSLKTSSTLTKEKLSSCLNLVEKGIPSSSSVTNTFSSVAKLGLCASYNVRPLDDKSDPQFETSENNYEEHQVPEHDMMISTNLCNQALRNCNEISTYLKNQPIAVLQSVGQLVKGSCSEQLSSSQLSQSSKGSFHSCDTFVSFQAEQIKDSLQDKLNFVDDEQVASCDEDDKCSPAKIRRLPSSNGDISYASSNVDKLLDRTAYNFSDSLPKNTKSQGKFSGSQHDMHTIDQRNYNNPLLYKTEVCSAQNKNLKEVTENLLHPLDKNPPSRRRSSNSSNNSISNISFGKNITFSKVNHSVEEIAIVKDKVDKIVEEDENCTSPLSQSISHGCVRSEKVNKGDNKYISSDEDDDNYHKDDENEDDENSDHSCGSNNNTHNIIEEQNKNLKEVNENLLHPIDKNSSNRRRSSSNSSNSSISNISLGKNITSSQVNHAPEEIAIVKDKVDKIAGDDENCASPPLQNQSQSVSYGCVRSEKVNNDDNIYISSDEDDNYHKEVEYEDNENSDHSYGSNNNTHNIMEKQNTQNVENCLELSSDKSGCESVSKNNFSEVSPRNLQSNKISSSSNLQKSSSQESVSYNSKTKTSNSESQEKGFKSFYKSSNIAGEITSCAKEIVNIPSNGTLPYRKYCESTIKELVVVKPPPVENEIARKNMIRDTVIAKRLLIPAKAKKLVKESKAIDTSQTSNKEKNLEKQSLGSLNESSPFCRQGMTGRRKIVRTSFATCNSEASINPENSESSSYSELTKKHQRIAHMPKKDLTFNKRICEESSCDETPQKTAEHQADVLQRSCQKPPRKKTKLQKLKQQYISQRRLIRGSASDKNCLKQTINKSETDCTRRTKCEESVDVNVSGRSPSLQDIALDMMLSDSDESTNGKNQGERQHTNIVEHCILQRRHFRGSASDKSCLKPTLNESDSDCTGQTKCEESSVVNIPTLQDIACDMTLSDSDESTSGKYQGERQYTNIVENLISSFGKEGVDIEEGNKMANNQFQLACHSKQDSRNLLLGKNHFIKGTQTSLGSIIKEQKYENQEVRCSSSKFCQINDTWEIESTNDKDIERIDPEDEVNSDTVLESPLSPPDISCEIDFQGPITIPTSPVNTGASENEDVTSIAPDVIGQEVKNVVVEGTWLGYSSNTENEGKEKIKLCPGSEQLNYRPKGSQEPNMFQKFFEHHSKELKAIEKNASNKQKLKNYSDKKKKMELPFNIYLEEEFTEMSLTKIVEDCKKIVKGDYSIIVKHVVKHCRYSSAEACDFTVNFPLSPTQRRLFALVLKLENDHPTIINEVLERITYVVCNKRHHQSMPTLRCLARFFTAFCKMRNYKEKAQIFCYDALFCLKVHAYTVLLAVLTAFPECFPNATSRAGNSLIVRAMVYCIFKYGSNEYSDTKNLRSFMTDFFSYKFETVADFENVEYFVKEIKRGGLPELELAILLVVKFKANWSWTYGKLIKNSLLPTFESWREGLVSENSAAWCIKLCAYLAKTPPFEKPDVCDLLTLLGNYLNLETTPSVIKEACVFSVAALVHINEMKVLTILKKCETGNCLENSKCLQDVLQVVLKKRGMKWWSKFFFRHVEIDKKKMKKKNKRSGWKLNSGHEVSVLNKV</sequence>
<evidence type="ECO:0000256" key="1">
    <source>
        <dbReference type="SAM" id="Coils"/>
    </source>
</evidence>
<feature type="region of interest" description="Disordered" evidence="2">
    <location>
        <begin position="1552"/>
        <end position="1584"/>
    </location>
</feature>
<feature type="region of interest" description="Disordered" evidence="2">
    <location>
        <begin position="1604"/>
        <end position="1623"/>
    </location>
</feature>
<feature type="region of interest" description="Disordered" evidence="2">
    <location>
        <begin position="1419"/>
        <end position="1470"/>
    </location>
</feature>
<dbReference type="EMBL" id="JAZDUA010000141">
    <property type="protein sequence ID" value="KAK7866654.1"/>
    <property type="molecule type" value="Genomic_DNA"/>
</dbReference>
<feature type="region of interest" description="Disordered" evidence="2">
    <location>
        <begin position="455"/>
        <end position="492"/>
    </location>
</feature>
<reference evidence="3 4" key="1">
    <citation type="submission" date="2024-03" db="EMBL/GenBank/DDBJ databases">
        <title>The genome assembly and annotation of the cricket Gryllus longicercus Weissman &amp; Gray.</title>
        <authorList>
            <person name="Szrajer S."/>
            <person name="Gray D."/>
            <person name="Ylla G."/>
        </authorList>
    </citation>
    <scope>NUCLEOTIDE SEQUENCE [LARGE SCALE GENOMIC DNA]</scope>
    <source>
        <strain evidence="3">DAG 2021-001</strain>
        <tissue evidence="3">Whole body minus gut</tissue>
    </source>
</reference>
<protein>
    <submittedName>
        <fullName evidence="3">Uncharacterized protein</fullName>
    </submittedName>
</protein>
<feature type="compositionally biased region" description="Polar residues" evidence="2">
    <location>
        <begin position="1384"/>
        <end position="1394"/>
    </location>
</feature>
<feature type="compositionally biased region" description="Low complexity" evidence="2">
    <location>
        <begin position="1151"/>
        <end position="1160"/>
    </location>
</feature>
<keyword evidence="1" id="KW-0175">Coiled coil</keyword>
<feature type="compositionally biased region" description="Low complexity" evidence="2">
    <location>
        <begin position="1434"/>
        <end position="1458"/>
    </location>
</feature>
<feature type="compositionally biased region" description="Low complexity" evidence="2">
    <location>
        <begin position="1604"/>
        <end position="1619"/>
    </location>
</feature>
<feature type="region of interest" description="Disordered" evidence="2">
    <location>
        <begin position="1136"/>
        <end position="1160"/>
    </location>
</feature>
<dbReference type="Proteomes" id="UP001378592">
    <property type="component" value="Unassembled WGS sequence"/>
</dbReference>
<keyword evidence="4" id="KW-1185">Reference proteome</keyword>
<feature type="region of interest" description="Disordered" evidence="2">
    <location>
        <begin position="1273"/>
        <end position="1298"/>
    </location>
</feature>
<gene>
    <name evidence="3" type="ORF">R5R35_000271</name>
</gene>